<dbReference type="SUPFAM" id="SSF56672">
    <property type="entry name" value="DNA/RNA polymerases"/>
    <property type="match status" value="1"/>
</dbReference>
<evidence type="ECO:0000313" key="7">
    <source>
        <dbReference type="Proteomes" id="UP001292094"/>
    </source>
</evidence>
<comment type="caution">
    <text evidence="6">The sequence shown here is derived from an EMBL/GenBank/DDBJ whole genome shotgun (WGS) entry which is preliminary data.</text>
</comment>
<dbReference type="InterPro" id="IPR000477">
    <property type="entry name" value="RT_dom"/>
</dbReference>
<evidence type="ECO:0000256" key="1">
    <source>
        <dbReference type="ARBA" id="ARBA00012493"/>
    </source>
</evidence>
<dbReference type="InterPro" id="IPR043128">
    <property type="entry name" value="Rev_trsase/Diguanyl_cyclase"/>
</dbReference>
<dbReference type="Gene3D" id="3.10.10.10">
    <property type="entry name" value="HIV Type 1 Reverse Transcriptase, subunit A, domain 1"/>
    <property type="match status" value="1"/>
</dbReference>
<evidence type="ECO:0000259" key="3">
    <source>
        <dbReference type="Pfam" id="PF00078"/>
    </source>
</evidence>
<proteinExistence type="predicted"/>
<dbReference type="Pfam" id="PF17919">
    <property type="entry name" value="RT_RNaseH_2"/>
    <property type="match status" value="1"/>
</dbReference>
<dbReference type="InterPro" id="IPR041577">
    <property type="entry name" value="RT_RNaseH_2"/>
</dbReference>
<dbReference type="EMBL" id="JAWZYT010001263">
    <property type="protein sequence ID" value="KAK4313846.1"/>
    <property type="molecule type" value="Genomic_DNA"/>
</dbReference>
<keyword evidence="2" id="KW-0511">Multifunctional enzyme</keyword>
<dbReference type="InterPro" id="IPR043502">
    <property type="entry name" value="DNA/RNA_pol_sf"/>
</dbReference>
<dbReference type="InterPro" id="IPR041588">
    <property type="entry name" value="Integrase_H2C2"/>
</dbReference>
<dbReference type="FunFam" id="1.10.340.70:FF:000001">
    <property type="entry name" value="Retrovirus-related Pol polyprotein from transposon gypsy-like Protein"/>
    <property type="match status" value="1"/>
</dbReference>
<sequence length="401" mass="46314">MMEILQSQGAIEKSSIPWTSAVVLARKKDGSVRCCVDYRVLNEVTVKNTYPLPRIDDTLDALLGAKWFSTLDMKAGYYQVKVAEKDREKTAFSYGQSLWQFKGMSFGLCNAPSYIWASDGSWQTAFIYLDDVIIFGQTFDQELRRLPEVFNRFRAANLKLNPKKCHSFQKEVKYLRHIAGENGVHTYPEKVSALLEKRKKFKWTEVTQKAFDELKQALVSSKVLPYPEQSQPFILDCDASDHGIGGVLTNHAALKWLKTLKNPEGQLAHRVRKIDQHNYEVQQRPGLTHGNADSLSRRPCEPECKQCSKKEEPSKKCNRTAVTGLVSAEEDLWNHLRLNKGLLERQWETPDSLVKYWQLVVPKKFRSKILNESHNQITSEHLGLKKMLSRLRQRFYWMGMR</sequence>
<dbReference type="Proteomes" id="UP001292094">
    <property type="component" value="Unassembled WGS sequence"/>
</dbReference>
<dbReference type="PANTHER" id="PTHR37984">
    <property type="entry name" value="PROTEIN CBG26694"/>
    <property type="match status" value="1"/>
</dbReference>
<keyword evidence="7" id="KW-1185">Reference proteome</keyword>
<dbReference type="CDD" id="cd01647">
    <property type="entry name" value="RT_LTR"/>
    <property type="match status" value="1"/>
</dbReference>
<dbReference type="PANTHER" id="PTHR37984:SF5">
    <property type="entry name" value="PROTEIN NYNRIN-LIKE"/>
    <property type="match status" value="1"/>
</dbReference>
<dbReference type="InterPro" id="IPR050951">
    <property type="entry name" value="Retrovirus_Pol_polyprotein"/>
</dbReference>
<dbReference type="EC" id="2.7.7.49" evidence="1"/>
<dbReference type="Gene3D" id="3.30.70.270">
    <property type="match status" value="1"/>
</dbReference>
<dbReference type="Pfam" id="PF00078">
    <property type="entry name" value="RVT_1"/>
    <property type="match status" value="1"/>
</dbReference>
<dbReference type="Pfam" id="PF17921">
    <property type="entry name" value="Integrase_H2C2"/>
    <property type="match status" value="1"/>
</dbReference>
<reference evidence="6" key="1">
    <citation type="submission" date="2023-11" db="EMBL/GenBank/DDBJ databases">
        <title>Genome assemblies of two species of porcelain crab, Petrolisthes cinctipes and Petrolisthes manimaculis (Anomura: Porcellanidae).</title>
        <authorList>
            <person name="Angst P."/>
        </authorList>
    </citation>
    <scope>NUCLEOTIDE SEQUENCE</scope>
    <source>
        <strain evidence="6">PB745_02</strain>
        <tissue evidence="6">Gill</tissue>
    </source>
</reference>
<protein>
    <recommendedName>
        <fullName evidence="1">RNA-directed DNA polymerase</fullName>
        <ecNumber evidence="1">2.7.7.49</ecNumber>
    </recommendedName>
</protein>
<feature type="domain" description="Integrase zinc-binding" evidence="5">
    <location>
        <begin position="361"/>
        <end position="401"/>
    </location>
</feature>
<dbReference type="AlphaFoldDB" id="A0AAE1PS51"/>
<accession>A0AAE1PS51</accession>
<dbReference type="Gene3D" id="1.10.340.70">
    <property type="match status" value="1"/>
</dbReference>
<name>A0AAE1PS51_9EUCA</name>
<gene>
    <name evidence="6" type="ORF">Pmani_014832</name>
</gene>
<evidence type="ECO:0000259" key="5">
    <source>
        <dbReference type="Pfam" id="PF17921"/>
    </source>
</evidence>
<feature type="domain" description="Reverse transcriptase" evidence="3">
    <location>
        <begin position="26"/>
        <end position="175"/>
    </location>
</feature>
<evidence type="ECO:0000256" key="2">
    <source>
        <dbReference type="ARBA" id="ARBA00023268"/>
    </source>
</evidence>
<dbReference type="GO" id="GO:0003964">
    <property type="term" value="F:RNA-directed DNA polymerase activity"/>
    <property type="evidence" value="ECO:0007669"/>
    <property type="project" value="UniProtKB-EC"/>
</dbReference>
<evidence type="ECO:0000313" key="6">
    <source>
        <dbReference type="EMBL" id="KAK4313846.1"/>
    </source>
</evidence>
<evidence type="ECO:0000259" key="4">
    <source>
        <dbReference type="Pfam" id="PF17919"/>
    </source>
</evidence>
<organism evidence="6 7">
    <name type="scientific">Petrolisthes manimaculis</name>
    <dbReference type="NCBI Taxonomy" id="1843537"/>
    <lineage>
        <taxon>Eukaryota</taxon>
        <taxon>Metazoa</taxon>
        <taxon>Ecdysozoa</taxon>
        <taxon>Arthropoda</taxon>
        <taxon>Crustacea</taxon>
        <taxon>Multicrustacea</taxon>
        <taxon>Malacostraca</taxon>
        <taxon>Eumalacostraca</taxon>
        <taxon>Eucarida</taxon>
        <taxon>Decapoda</taxon>
        <taxon>Pleocyemata</taxon>
        <taxon>Anomura</taxon>
        <taxon>Galatheoidea</taxon>
        <taxon>Porcellanidae</taxon>
        <taxon>Petrolisthes</taxon>
    </lineage>
</organism>
<feature type="domain" description="Reverse transcriptase/retrotransposon-derived protein RNase H-like" evidence="4">
    <location>
        <begin position="203"/>
        <end position="252"/>
    </location>
</feature>